<dbReference type="InterPro" id="IPR007272">
    <property type="entry name" value="Sulf_transp_TsuA/YedE"/>
</dbReference>
<keyword evidence="2" id="KW-0813">Transport</keyword>
<feature type="transmembrane region" description="Helical" evidence="9">
    <location>
        <begin position="12"/>
        <end position="31"/>
    </location>
</feature>
<gene>
    <name evidence="10" type="ORF">Loak_2303</name>
</gene>
<comment type="caution">
    <text evidence="10">The sequence shown here is derived from an EMBL/GenBank/DDBJ whole genome shotgun (WGS) entry which is preliminary data.</text>
</comment>
<dbReference type="PATRIC" id="fig|29423.5.peg.2417"/>
<keyword evidence="5 9" id="KW-0812">Transmembrane</keyword>
<evidence type="ECO:0000256" key="7">
    <source>
        <dbReference type="ARBA" id="ARBA00023136"/>
    </source>
</evidence>
<organism evidence="10 11">
    <name type="scientific">Legionella oakridgensis</name>
    <dbReference type="NCBI Taxonomy" id="29423"/>
    <lineage>
        <taxon>Bacteria</taxon>
        <taxon>Pseudomonadati</taxon>
        <taxon>Pseudomonadota</taxon>
        <taxon>Gammaproteobacteria</taxon>
        <taxon>Legionellales</taxon>
        <taxon>Legionellaceae</taxon>
        <taxon>Legionella</taxon>
    </lineage>
</organism>
<dbReference type="Proteomes" id="UP000054858">
    <property type="component" value="Unassembled WGS sequence"/>
</dbReference>
<name>A0A0W0WXW1_9GAMM</name>
<keyword evidence="7 9" id="KW-0472">Membrane</keyword>
<evidence type="ECO:0000256" key="1">
    <source>
        <dbReference type="ARBA" id="ARBA00004429"/>
    </source>
</evidence>
<feature type="transmembrane region" description="Helical" evidence="9">
    <location>
        <begin position="82"/>
        <end position="100"/>
    </location>
</feature>
<comment type="subcellular location">
    <subcellularLocation>
        <location evidence="1">Cell inner membrane</location>
        <topology evidence="1">Multi-pass membrane protein</topology>
    </subcellularLocation>
</comment>
<evidence type="ECO:0000313" key="11">
    <source>
        <dbReference type="Proteomes" id="UP000054858"/>
    </source>
</evidence>
<reference evidence="10 11" key="1">
    <citation type="submission" date="2015-11" db="EMBL/GenBank/DDBJ databases">
        <title>Genomic analysis of 38 Legionella species identifies large and diverse effector repertoires.</title>
        <authorList>
            <person name="Burstein D."/>
            <person name="Amaro F."/>
            <person name="Zusman T."/>
            <person name="Lifshitz Z."/>
            <person name="Cohen O."/>
            <person name="Gilbert J.A."/>
            <person name="Pupko T."/>
            <person name="Shuman H.A."/>
            <person name="Segal G."/>
        </authorList>
    </citation>
    <scope>NUCLEOTIDE SEQUENCE [LARGE SCALE GENOMIC DNA]</scope>
    <source>
        <strain evidence="10 11">Oak Ridge-10</strain>
    </source>
</reference>
<evidence type="ECO:0000256" key="2">
    <source>
        <dbReference type="ARBA" id="ARBA00022448"/>
    </source>
</evidence>
<feature type="transmembrane region" description="Helical" evidence="9">
    <location>
        <begin position="121"/>
        <end position="142"/>
    </location>
</feature>
<dbReference type="PANTHER" id="PTHR30574:SF1">
    <property type="entry name" value="SULPHUR TRANSPORT DOMAIN-CONTAINING PROTEIN"/>
    <property type="match status" value="1"/>
</dbReference>
<keyword evidence="6 9" id="KW-1133">Transmembrane helix</keyword>
<keyword evidence="4" id="KW-0997">Cell inner membrane</keyword>
<accession>A0A0W0WXW1</accession>
<feature type="transmembrane region" description="Helical" evidence="9">
    <location>
        <begin position="52"/>
        <end position="76"/>
    </location>
</feature>
<dbReference type="RefSeq" id="WP_025385633.1">
    <property type="nucleotide sequence ID" value="NZ_LCUA01000029.1"/>
</dbReference>
<sequence>MDYLTFFTPLRGFIGGILIGLSAVLFLWLNGRIAGMSGLIHGLCPPKKLFEFWRLTFLLGLITGGLSFYLLLAVQFTLRSHYPVYLLLLGGFCVGFGTRMGQGCTSGHGVCGIARFSKRSIVATFTFIISAMITVFILRHILGVY</sequence>
<dbReference type="Pfam" id="PF04143">
    <property type="entry name" value="Sulf_transp"/>
    <property type="match status" value="1"/>
</dbReference>
<proteinExistence type="inferred from homology"/>
<dbReference type="PANTHER" id="PTHR30574">
    <property type="entry name" value="INNER MEMBRANE PROTEIN YEDE"/>
    <property type="match status" value="1"/>
</dbReference>
<evidence type="ECO:0000256" key="6">
    <source>
        <dbReference type="ARBA" id="ARBA00022989"/>
    </source>
</evidence>
<evidence type="ECO:0000256" key="9">
    <source>
        <dbReference type="SAM" id="Phobius"/>
    </source>
</evidence>
<evidence type="ECO:0000256" key="5">
    <source>
        <dbReference type="ARBA" id="ARBA00022692"/>
    </source>
</evidence>
<dbReference type="GO" id="GO:0005886">
    <property type="term" value="C:plasma membrane"/>
    <property type="evidence" value="ECO:0007669"/>
    <property type="project" value="UniProtKB-SubCell"/>
</dbReference>
<comment type="similarity">
    <text evidence="8">Belongs to the TsuA/YedE (TC 9.B.102) family.</text>
</comment>
<dbReference type="AlphaFoldDB" id="A0A0W0WXW1"/>
<evidence type="ECO:0000256" key="4">
    <source>
        <dbReference type="ARBA" id="ARBA00022519"/>
    </source>
</evidence>
<keyword evidence="3" id="KW-1003">Cell membrane</keyword>
<evidence type="ECO:0000313" key="10">
    <source>
        <dbReference type="EMBL" id="KTD37167.1"/>
    </source>
</evidence>
<dbReference type="EMBL" id="LNYP01000031">
    <property type="protein sequence ID" value="KTD37167.1"/>
    <property type="molecule type" value="Genomic_DNA"/>
</dbReference>
<evidence type="ECO:0000256" key="8">
    <source>
        <dbReference type="ARBA" id="ARBA00035655"/>
    </source>
</evidence>
<protein>
    <submittedName>
        <fullName evidence="10">Transporter protein</fullName>
    </submittedName>
</protein>
<evidence type="ECO:0000256" key="3">
    <source>
        <dbReference type="ARBA" id="ARBA00022475"/>
    </source>
</evidence>